<dbReference type="InterPro" id="IPR039361">
    <property type="entry name" value="Cyclin"/>
</dbReference>
<evidence type="ECO:0000313" key="3">
    <source>
        <dbReference type="Proteomes" id="UP001530400"/>
    </source>
</evidence>
<accession>A0ABD3MXA7</accession>
<gene>
    <name evidence="2" type="ORF">ACHAWO_003282</name>
</gene>
<reference evidence="2 3" key="1">
    <citation type="submission" date="2024-10" db="EMBL/GenBank/DDBJ databases">
        <title>Updated reference genomes for cyclostephanoid diatoms.</title>
        <authorList>
            <person name="Roberts W.R."/>
            <person name="Alverson A.J."/>
        </authorList>
    </citation>
    <scope>NUCLEOTIDE SEQUENCE [LARGE SCALE GENOMIC DNA]</scope>
    <source>
        <strain evidence="2 3">AJA010-31</strain>
    </source>
</reference>
<dbReference type="Gene3D" id="1.10.472.10">
    <property type="entry name" value="Cyclin-like"/>
    <property type="match status" value="2"/>
</dbReference>
<dbReference type="PANTHER" id="PTHR10177">
    <property type="entry name" value="CYCLINS"/>
    <property type="match status" value="1"/>
</dbReference>
<keyword evidence="3" id="KW-1185">Reference proteome</keyword>
<dbReference type="InterPro" id="IPR036915">
    <property type="entry name" value="Cyclin-like_sf"/>
</dbReference>
<comment type="caution">
    <text evidence="2">The sequence shown here is derived from an EMBL/GenBank/DDBJ whole genome shotgun (WGS) entry which is preliminary data.</text>
</comment>
<protein>
    <recommendedName>
        <fullName evidence="1">Cyclin N-terminal domain-containing protein</fullName>
    </recommendedName>
</protein>
<evidence type="ECO:0000313" key="2">
    <source>
        <dbReference type="EMBL" id="KAL3767603.1"/>
    </source>
</evidence>
<dbReference type="AlphaFoldDB" id="A0ABD3MXA7"/>
<dbReference type="FunFam" id="1.10.472.10:FF:000093">
    <property type="entry name" value="Predicted protein"/>
    <property type="match status" value="1"/>
</dbReference>
<sequence>MARWSTEGNAPVERDALSIMLEKKQTIYHCEDYLIESPRPDKINEMARQKLVEWCMSICDVCKFQRETAAFAFGLLDRYLLRPSVWRAMALRDQREFQLFTIASLYIAIKMNERVVVGSSIFSSISEGGYSIQEIEVAEKIVLFGLSWHLNKPTALQMSMQILAIMDAKTVLDKKSMQWLIDEVHHQTELAVHSYNLSIQRPSTVGISILFLAIQQLLEEHQSVLLGSLLSVAQEFDFDESCQNSISSQMIRTAAEKQ</sequence>
<evidence type="ECO:0000259" key="1">
    <source>
        <dbReference type="Pfam" id="PF00134"/>
    </source>
</evidence>
<organism evidence="2 3">
    <name type="scientific">Cyclotella atomus</name>
    <dbReference type="NCBI Taxonomy" id="382360"/>
    <lineage>
        <taxon>Eukaryota</taxon>
        <taxon>Sar</taxon>
        <taxon>Stramenopiles</taxon>
        <taxon>Ochrophyta</taxon>
        <taxon>Bacillariophyta</taxon>
        <taxon>Coscinodiscophyceae</taxon>
        <taxon>Thalassiosirophycidae</taxon>
        <taxon>Stephanodiscales</taxon>
        <taxon>Stephanodiscaceae</taxon>
        <taxon>Cyclotella</taxon>
    </lineage>
</organism>
<dbReference type="Pfam" id="PF00134">
    <property type="entry name" value="Cyclin_N"/>
    <property type="match status" value="1"/>
</dbReference>
<name>A0ABD3MXA7_9STRA</name>
<dbReference type="SUPFAM" id="SSF47954">
    <property type="entry name" value="Cyclin-like"/>
    <property type="match status" value="1"/>
</dbReference>
<dbReference type="Proteomes" id="UP001530400">
    <property type="component" value="Unassembled WGS sequence"/>
</dbReference>
<dbReference type="EMBL" id="JALLPJ020001362">
    <property type="protein sequence ID" value="KAL3767603.1"/>
    <property type="molecule type" value="Genomic_DNA"/>
</dbReference>
<proteinExistence type="predicted"/>
<dbReference type="InterPro" id="IPR006671">
    <property type="entry name" value="Cyclin_N"/>
</dbReference>
<feature type="domain" description="Cyclin N-terminal" evidence="1">
    <location>
        <begin position="17"/>
        <end position="151"/>
    </location>
</feature>